<gene>
    <name evidence="4" type="ORF">MNOR_LOCUS4982</name>
</gene>
<evidence type="ECO:0000256" key="1">
    <source>
        <dbReference type="PROSITE-ProRule" id="PRU00076"/>
    </source>
</evidence>
<proteinExistence type="predicted"/>
<evidence type="ECO:0000313" key="4">
    <source>
        <dbReference type="EMBL" id="CAL4065693.1"/>
    </source>
</evidence>
<feature type="compositionally biased region" description="Pro residues" evidence="2">
    <location>
        <begin position="86"/>
        <end position="96"/>
    </location>
</feature>
<feature type="domain" description="EGF-like" evidence="3">
    <location>
        <begin position="125"/>
        <end position="163"/>
    </location>
</feature>
<keyword evidence="1" id="KW-0245">EGF-like domain</keyword>
<organism evidence="4 5">
    <name type="scientific">Meganyctiphanes norvegica</name>
    <name type="common">Northern krill</name>
    <name type="synonym">Thysanopoda norvegica</name>
    <dbReference type="NCBI Taxonomy" id="48144"/>
    <lineage>
        <taxon>Eukaryota</taxon>
        <taxon>Metazoa</taxon>
        <taxon>Ecdysozoa</taxon>
        <taxon>Arthropoda</taxon>
        <taxon>Crustacea</taxon>
        <taxon>Multicrustacea</taxon>
        <taxon>Malacostraca</taxon>
        <taxon>Eumalacostraca</taxon>
        <taxon>Eucarida</taxon>
        <taxon>Euphausiacea</taxon>
        <taxon>Euphausiidae</taxon>
        <taxon>Meganyctiphanes</taxon>
    </lineage>
</organism>
<dbReference type="SMART" id="SM00181">
    <property type="entry name" value="EGF"/>
    <property type="match status" value="4"/>
</dbReference>
<dbReference type="InterPro" id="IPR000742">
    <property type="entry name" value="EGF"/>
</dbReference>
<dbReference type="AlphaFoldDB" id="A0AAV2PVV0"/>
<evidence type="ECO:0000313" key="5">
    <source>
        <dbReference type="Proteomes" id="UP001497623"/>
    </source>
</evidence>
<protein>
    <recommendedName>
        <fullName evidence="3">EGF-like domain-containing protein</fullName>
    </recommendedName>
</protein>
<accession>A0AAV2PVV0</accession>
<feature type="compositionally biased region" description="Pro residues" evidence="2">
    <location>
        <begin position="321"/>
        <end position="342"/>
    </location>
</feature>
<name>A0AAV2PVV0_MEGNR</name>
<feature type="compositionally biased region" description="Pro residues" evidence="2">
    <location>
        <begin position="444"/>
        <end position="453"/>
    </location>
</feature>
<dbReference type="PANTHER" id="PTHR22963">
    <property type="entry name" value="ENDOGLIN-RELATED"/>
    <property type="match status" value="1"/>
</dbReference>
<keyword evidence="5" id="KW-1185">Reference proteome</keyword>
<feature type="compositionally biased region" description="Polar residues" evidence="2">
    <location>
        <begin position="311"/>
        <end position="320"/>
    </location>
</feature>
<dbReference type="Proteomes" id="UP001497623">
    <property type="component" value="Unassembled WGS sequence"/>
</dbReference>
<feature type="compositionally biased region" description="Pro residues" evidence="2">
    <location>
        <begin position="45"/>
        <end position="64"/>
    </location>
</feature>
<feature type="non-terminal residue" evidence="4">
    <location>
        <position position="453"/>
    </location>
</feature>
<comment type="caution">
    <text evidence="4">The sequence shown here is derived from an EMBL/GenBank/DDBJ whole genome shotgun (WGS) entry which is preliminary data.</text>
</comment>
<evidence type="ECO:0000256" key="2">
    <source>
        <dbReference type="SAM" id="MobiDB-lite"/>
    </source>
</evidence>
<feature type="region of interest" description="Disordered" evidence="2">
    <location>
        <begin position="167"/>
        <end position="205"/>
    </location>
</feature>
<dbReference type="EMBL" id="CAXKWB010001869">
    <property type="protein sequence ID" value="CAL4065693.1"/>
    <property type="molecule type" value="Genomic_DNA"/>
</dbReference>
<feature type="region of interest" description="Disordered" evidence="2">
    <location>
        <begin position="421"/>
        <end position="453"/>
    </location>
</feature>
<evidence type="ECO:0000259" key="3">
    <source>
        <dbReference type="PROSITE" id="PS50026"/>
    </source>
</evidence>
<reference evidence="4 5" key="1">
    <citation type="submission" date="2024-05" db="EMBL/GenBank/DDBJ databases">
        <authorList>
            <person name="Wallberg A."/>
        </authorList>
    </citation>
    <scope>NUCLEOTIDE SEQUENCE [LARGE SCALE GENOMIC DNA]</scope>
</reference>
<feature type="region of interest" description="Disordered" evidence="2">
    <location>
        <begin position="43"/>
        <end position="96"/>
    </location>
</feature>
<dbReference type="PANTHER" id="PTHR22963:SF39">
    <property type="entry name" value="DUMPY"/>
    <property type="match status" value="1"/>
</dbReference>
<feature type="region of interest" description="Disordered" evidence="2">
    <location>
        <begin position="304"/>
        <end position="342"/>
    </location>
</feature>
<sequence>MDVCYPGFCGDNADCQTIGHRPICTCPPGTTGNPTIKCSALATERPPPPPIPIGETRPPPPDDPVIPDHITKTPPLSPEAQTTKRPPQPTIKPLPPTPILPVIEIACENNDDCEVDNSCINMMCLNSCSLNLCGQDANCHTVNHRPICVCPPGTTGDPQRGCLATTTDRITLPPPLGETTPRPKDPPINVGSGPSSKAPSPIADITTPKPEVYDTPAPPPMPVVPPIPVGCESSHHCPYENTCINRLCLNVCHPGLCGDDADCQTVGHRPSCLCPPGTTGNPTIKCTALLADVTTPMSPISGDQIIPPDSPINSGIGPSSTQPPPIIELPEEPTPPPQLPPPPPTPIVPSIAIACENNDECTSDNSCINNLCYDVCSLGICGTDADCKIHDHRPICTCPPGTTGDPLIKCQALLTERPTTVVPLGESSPIPSDPVSAGEGPSSTYPPPLAELP</sequence>
<comment type="caution">
    <text evidence="1">Lacks conserved residue(s) required for the propagation of feature annotation.</text>
</comment>
<dbReference type="PROSITE" id="PS50026">
    <property type="entry name" value="EGF_3"/>
    <property type="match status" value="1"/>
</dbReference>